<name>A0A4Y9S479_9CAUL</name>
<comment type="similarity">
    <text evidence="1">Belongs to the lycopene cyclase family.</text>
</comment>
<dbReference type="Gene3D" id="3.50.50.60">
    <property type="entry name" value="FAD/NAD(P)-binding domain"/>
    <property type="match status" value="1"/>
</dbReference>
<dbReference type="AlphaFoldDB" id="A0A4Y9S479"/>
<dbReference type="InterPro" id="IPR008461">
    <property type="entry name" value="CrtY"/>
</dbReference>
<evidence type="ECO:0000256" key="1">
    <source>
        <dbReference type="ARBA" id="ARBA00006599"/>
    </source>
</evidence>
<dbReference type="Proteomes" id="UP000298216">
    <property type="component" value="Unassembled WGS sequence"/>
</dbReference>
<dbReference type="GO" id="GO:0045436">
    <property type="term" value="F:lycopene beta cyclase activity"/>
    <property type="evidence" value="ECO:0007669"/>
    <property type="project" value="InterPro"/>
</dbReference>
<sequence length="392" mass="42729">MQADAFDTSGPDLLLIGGGLANGLLALRLSQVRPDLDVRIVEAAETLGGVHTWSFFEGDLTAAQHGWIDPLVVHRWPGYAVRFPQFERNLSTGYRSVTAERFAAVVSAALPGRIMLGAPVVSLSETEAVLADGRRLTARAVIDGRGPVATPDLALGFQKFVGLEVRLAAPHGLTAPIVMDARVDQAGGYRFLYTLPFDDRTLLIEDTRYTDGAELDRDVFRQGVRDYAAQQGWVIETVLREEDGVLPVALDGDIAAHLTRMGPTALSGLRAGLFHPTTGYSLPDAVRLADHMADCLAKDFEGASLAADIRRHAGDVWAGRGFYRLLNRMLFRAARPEERYRVLERFYRLPQPLIERFYAAGSTLADKARILSGKPPVPLGAALTCLVEKGRA</sequence>
<dbReference type="EC" id="5.5.1.19" evidence="2"/>
<dbReference type="InterPro" id="IPR010108">
    <property type="entry name" value="Lycopene_cyclase_b/e"/>
</dbReference>
<dbReference type="NCBIfam" id="TIGR01789">
    <property type="entry name" value="lycopene_cycl"/>
    <property type="match status" value="1"/>
</dbReference>
<protein>
    <submittedName>
        <fullName evidence="2">Lycopene beta-cyclase CrtY</fullName>
        <ecNumber evidence="2">5.5.1.19</ecNumber>
    </submittedName>
</protein>
<evidence type="ECO:0000313" key="3">
    <source>
        <dbReference type="Proteomes" id="UP000298216"/>
    </source>
</evidence>
<dbReference type="OrthoDB" id="5793379at2"/>
<dbReference type="GO" id="GO:0016705">
    <property type="term" value="F:oxidoreductase activity, acting on paired donors, with incorporation or reduction of molecular oxygen"/>
    <property type="evidence" value="ECO:0007669"/>
    <property type="project" value="InterPro"/>
</dbReference>
<keyword evidence="3" id="KW-1185">Reference proteome</keyword>
<comment type="caution">
    <text evidence="2">The sequence shown here is derived from an EMBL/GenBank/DDBJ whole genome shotgun (WGS) entry which is preliminary data.</text>
</comment>
<keyword evidence="2" id="KW-0413">Isomerase</keyword>
<dbReference type="RefSeq" id="WP_135193297.1">
    <property type="nucleotide sequence ID" value="NZ_SPVH01000001.1"/>
</dbReference>
<dbReference type="SUPFAM" id="SSF51905">
    <property type="entry name" value="FAD/NAD(P)-binding domain"/>
    <property type="match status" value="1"/>
</dbReference>
<evidence type="ECO:0000313" key="2">
    <source>
        <dbReference type="EMBL" id="TFW15301.1"/>
    </source>
</evidence>
<accession>A0A4Y9S479</accession>
<dbReference type="InterPro" id="IPR036188">
    <property type="entry name" value="FAD/NAD-bd_sf"/>
</dbReference>
<dbReference type="Pfam" id="PF05834">
    <property type="entry name" value="Lycopene_cycl"/>
    <property type="match status" value="1"/>
</dbReference>
<dbReference type="EMBL" id="SPVH01000001">
    <property type="protein sequence ID" value="TFW15301.1"/>
    <property type="molecule type" value="Genomic_DNA"/>
</dbReference>
<organism evidence="2 3">
    <name type="scientific">Brevundimonas intermedia</name>
    <dbReference type="NCBI Taxonomy" id="74315"/>
    <lineage>
        <taxon>Bacteria</taxon>
        <taxon>Pseudomonadati</taxon>
        <taxon>Pseudomonadota</taxon>
        <taxon>Alphaproteobacteria</taxon>
        <taxon>Caulobacterales</taxon>
        <taxon>Caulobacteraceae</taxon>
        <taxon>Brevundimonas</taxon>
    </lineage>
</organism>
<dbReference type="GO" id="GO:0016117">
    <property type="term" value="P:carotenoid biosynthetic process"/>
    <property type="evidence" value="ECO:0007669"/>
    <property type="project" value="InterPro"/>
</dbReference>
<proteinExistence type="inferred from homology"/>
<reference evidence="2 3" key="1">
    <citation type="submission" date="2019-03" db="EMBL/GenBank/DDBJ databases">
        <title>Draft genome of Brevundimonas sp. a heavy metal resistant soil bacteria.</title>
        <authorList>
            <person name="Soto J."/>
        </authorList>
    </citation>
    <scope>NUCLEOTIDE SEQUENCE [LARGE SCALE GENOMIC DNA]</scope>
    <source>
        <strain evidence="2 3">B-10</strain>
    </source>
</reference>
<gene>
    <name evidence="2" type="primary">crtY</name>
    <name evidence="2" type="ORF">EGY25_01530</name>
</gene>
<dbReference type="NCBIfam" id="TIGR01790">
    <property type="entry name" value="carotene-cycl"/>
    <property type="match status" value="1"/>
</dbReference>